<accession>A0A916LD36</accession>
<evidence type="ECO:0000313" key="2">
    <source>
        <dbReference type="EMBL" id="COY29271.1"/>
    </source>
</evidence>
<protein>
    <submittedName>
        <fullName evidence="2">Uncharacterized protein</fullName>
    </submittedName>
</protein>
<dbReference type="Proteomes" id="UP000039021">
    <property type="component" value="Unassembled WGS sequence"/>
</dbReference>
<comment type="caution">
    <text evidence="2">The sequence shown here is derived from an EMBL/GenBank/DDBJ whole genome shotgun (WGS) entry which is preliminary data.</text>
</comment>
<evidence type="ECO:0000256" key="1">
    <source>
        <dbReference type="SAM" id="MobiDB-lite"/>
    </source>
</evidence>
<name>A0A916LD36_MYCTX</name>
<feature type="compositionally biased region" description="Low complexity" evidence="1">
    <location>
        <begin position="32"/>
        <end position="45"/>
    </location>
</feature>
<proteinExistence type="predicted"/>
<feature type="compositionally biased region" description="Low complexity" evidence="1">
    <location>
        <begin position="1"/>
        <end position="17"/>
    </location>
</feature>
<dbReference type="EMBL" id="CSBK01001084">
    <property type="protein sequence ID" value="COY29271.1"/>
    <property type="molecule type" value="Genomic_DNA"/>
</dbReference>
<organism evidence="2 3">
    <name type="scientific">Mycobacterium tuberculosis</name>
    <dbReference type="NCBI Taxonomy" id="1773"/>
    <lineage>
        <taxon>Bacteria</taxon>
        <taxon>Bacillati</taxon>
        <taxon>Actinomycetota</taxon>
        <taxon>Actinomycetes</taxon>
        <taxon>Mycobacteriales</taxon>
        <taxon>Mycobacteriaceae</taxon>
        <taxon>Mycobacterium</taxon>
        <taxon>Mycobacterium tuberculosis complex</taxon>
    </lineage>
</organism>
<reference evidence="3" key="1">
    <citation type="submission" date="2015-03" db="EMBL/GenBank/DDBJ databases">
        <authorList>
            <consortium name="Pathogen Informatics"/>
        </authorList>
    </citation>
    <scope>NUCLEOTIDE SEQUENCE [LARGE SCALE GENOMIC DNA]</scope>
    <source>
        <strain evidence="3">N09902308</strain>
    </source>
</reference>
<feature type="region of interest" description="Disordered" evidence="1">
    <location>
        <begin position="107"/>
        <end position="134"/>
    </location>
</feature>
<evidence type="ECO:0000313" key="3">
    <source>
        <dbReference type="Proteomes" id="UP000039021"/>
    </source>
</evidence>
<sequence>MPSRRAATTPARRSTPSCWDRFDDSRPTSEDSNSPTERSRSTSSSKILIRAGCARVLKNSALSLYSGSDSTASPESFSVTSVDELKNLSDSADACGPPAANRLRRTRVSNDADAGDDLGFDRDHGVHRHVHPRV</sequence>
<gene>
    <name evidence="2" type="ORF">ERS007739_02387</name>
</gene>
<dbReference type="AlphaFoldDB" id="A0A916LD36"/>
<feature type="region of interest" description="Disordered" evidence="1">
    <location>
        <begin position="1"/>
        <end position="45"/>
    </location>
</feature>
<feature type="compositionally biased region" description="Basic residues" evidence="1">
    <location>
        <begin position="125"/>
        <end position="134"/>
    </location>
</feature>
<feature type="compositionally biased region" description="Basic and acidic residues" evidence="1">
    <location>
        <begin position="20"/>
        <end position="29"/>
    </location>
</feature>